<proteinExistence type="predicted"/>
<accession>A0ABQ4J6M0</accession>
<sequence length="62" mass="7019">MLCGAEPEGRLTVTTIYADTDYLLDQLFWQYADVLRDRLDAQSLAESLTPNRHKSCGWAKNG</sequence>
<evidence type="ECO:0008006" key="3">
    <source>
        <dbReference type="Google" id="ProtNLM"/>
    </source>
</evidence>
<gene>
    <name evidence="1" type="ORF">Vqi01_09930</name>
</gene>
<dbReference type="EMBL" id="BOPC01000013">
    <property type="protein sequence ID" value="GIJ25831.1"/>
    <property type="molecule type" value="Genomic_DNA"/>
</dbReference>
<reference evidence="1 2" key="1">
    <citation type="submission" date="2021-01" db="EMBL/GenBank/DDBJ databases">
        <title>Whole genome shotgun sequence of Verrucosispora qiuiae NBRC 106684.</title>
        <authorList>
            <person name="Komaki H."/>
            <person name="Tamura T."/>
        </authorList>
    </citation>
    <scope>NUCLEOTIDE SEQUENCE [LARGE SCALE GENOMIC DNA]</scope>
    <source>
        <strain evidence="1 2">NBRC 106684</strain>
    </source>
</reference>
<dbReference type="RefSeq" id="WP_204033287.1">
    <property type="nucleotide sequence ID" value="NZ_BOPC01000013.1"/>
</dbReference>
<dbReference type="Proteomes" id="UP000653076">
    <property type="component" value="Unassembled WGS sequence"/>
</dbReference>
<organism evidence="1 2">
    <name type="scientific">Micromonospora qiuiae</name>
    <dbReference type="NCBI Taxonomy" id="502268"/>
    <lineage>
        <taxon>Bacteria</taxon>
        <taxon>Bacillati</taxon>
        <taxon>Actinomycetota</taxon>
        <taxon>Actinomycetes</taxon>
        <taxon>Micromonosporales</taxon>
        <taxon>Micromonosporaceae</taxon>
        <taxon>Micromonospora</taxon>
    </lineage>
</organism>
<protein>
    <recommendedName>
        <fullName evidence="3">Tn3 transposase DDE domain-containing protein</fullName>
    </recommendedName>
</protein>
<name>A0ABQ4J6M0_9ACTN</name>
<evidence type="ECO:0000313" key="1">
    <source>
        <dbReference type="EMBL" id="GIJ25831.1"/>
    </source>
</evidence>
<evidence type="ECO:0000313" key="2">
    <source>
        <dbReference type="Proteomes" id="UP000653076"/>
    </source>
</evidence>
<comment type="caution">
    <text evidence="1">The sequence shown here is derived from an EMBL/GenBank/DDBJ whole genome shotgun (WGS) entry which is preliminary data.</text>
</comment>
<keyword evidence="2" id="KW-1185">Reference proteome</keyword>